<comment type="caution">
    <text evidence="1">The sequence shown here is derived from an EMBL/GenBank/DDBJ whole genome shotgun (WGS) entry which is preliminary data.</text>
</comment>
<dbReference type="EMBL" id="CM046392">
    <property type="protein sequence ID" value="KAI8556191.1"/>
    <property type="molecule type" value="Genomic_DNA"/>
</dbReference>
<accession>A0ACC0NTF0</accession>
<protein>
    <submittedName>
        <fullName evidence="1">Uncharacterized protein</fullName>
    </submittedName>
</protein>
<keyword evidence="2" id="KW-1185">Reference proteome</keyword>
<name>A0ACC0NTF0_RHOML</name>
<evidence type="ECO:0000313" key="2">
    <source>
        <dbReference type="Proteomes" id="UP001062846"/>
    </source>
</evidence>
<gene>
    <name evidence="1" type="ORF">RHMOL_Rhmol05G0232800</name>
</gene>
<evidence type="ECO:0000313" key="1">
    <source>
        <dbReference type="EMBL" id="KAI8556191.1"/>
    </source>
</evidence>
<organism evidence="1 2">
    <name type="scientific">Rhododendron molle</name>
    <name type="common">Chinese azalea</name>
    <name type="synonym">Azalea mollis</name>
    <dbReference type="NCBI Taxonomy" id="49168"/>
    <lineage>
        <taxon>Eukaryota</taxon>
        <taxon>Viridiplantae</taxon>
        <taxon>Streptophyta</taxon>
        <taxon>Embryophyta</taxon>
        <taxon>Tracheophyta</taxon>
        <taxon>Spermatophyta</taxon>
        <taxon>Magnoliopsida</taxon>
        <taxon>eudicotyledons</taxon>
        <taxon>Gunneridae</taxon>
        <taxon>Pentapetalae</taxon>
        <taxon>asterids</taxon>
        <taxon>Ericales</taxon>
        <taxon>Ericaceae</taxon>
        <taxon>Ericoideae</taxon>
        <taxon>Rhodoreae</taxon>
        <taxon>Rhododendron</taxon>
    </lineage>
</organism>
<reference evidence="1" key="1">
    <citation type="submission" date="2022-02" db="EMBL/GenBank/DDBJ databases">
        <title>Plant Genome Project.</title>
        <authorList>
            <person name="Zhang R.-G."/>
        </authorList>
    </citation>
    <scope>NUCLEOTIDE SEQUENCE</scope>
    <source>
        <strain evidence="1">AT1</strain>
    </source>
</reference>
<sequence length="322" mass="37219">MWRIRKDHQIPPSCDEFGPNLPPELIAAILSRLPVKSLLRFRCICKSWRSLISHPKFVKTHLSLASINTAYTHHRLLLRRDYRTNDVKSCSLYAVLHERSDNDVELDCPIKTPHRYWFGDLFVGCCDGLVCIAIEREVCIWNPSTRKSKSLERRAITWRGTFVKRALHWIVRMKSNVIIVSLDLAKETFAEVLQPDYRDDRWYETLFVLNGCLGMLCGNNACADIWVMKQCGIRESWTNLVVIPRVPYQSGYPYSPPLCILKNGEILLKNDLHLVRYNPKDGKFSYPTIHNCSPCFSANSYVESLVLPCMDADSGVQLQHRY</sequence>
<proteinExistence type="predicted"/>
<dbReference type="Proteomes" id="UP001062846">
    <property type="component" value="Chromosome 5"/>
</dbReference>